<keyword evidence="3" id="KW-0493">Microtubule</keyword>
<evidence type="ECO:0000313" key="8">
    <source>
        <dbReference type="EMBL" id="OQR71850.1"/>
    </source>
</evidence>
<evidence type="ECO:0000256" key="2">
    <source>
        <dbReference type="ARBA" id="ARBA00022490"/>
    </source>
</evidence>
<name>A0A1V9XE62_9ACAR</name>
<dbReference type="PANTHER" id="PTHR18916">
    <property type="entry name" value="DYNACTIN 1-RELATED MICROTUBULE-BINDING"/>
    <property type="match status" value="1"/>
</dbReference>
<keyword evidence="4" id="KW-0243">Dynein</keyword>
<dbReference type="EMBL" id="MNPL01013337">
    <property type="protein sequence ID" value="OQR71850.1"/>
    <property type="molecule type" value="Genomic_DNA"/>
</dbReference>
<comment type="subcellular location">
    <subcellularLocation>
        <location evidence="1">Cytoplasm</location>
        <location evidence="1">Cytoskeleton</location>
        <location evidence="1">Spindle</location>
    </subcellularLocation>
</comment>
<dbReference type="Pfam" id="PF01302">
    <property type="entry name" value="CAP_GLY"/>
    <property type="match status" value="1"/>
</dbReference>
<keyword evidence="2" id="KW-0963">Cytoplasm</keyword>
<feature type="domain" description="CAP-Gly" evidence="7">
    <location>
        <begin position="27"/>
        <end position="64"/>
    </location>
</feature>
<organism evidence="8 9">
    <name type="scientific">Tropilaelaps mercedesae</name>
    <dbReference type="NCBI Taxonomy" id="418985"/>
    <lineage>
        <taxon>Eukaryota</taxon>
        <taxon>Metazoa</taxon>
        <taxon>Ecdysozoa</taxon>
        <taxon>Arthropoda</taxon>
        <taxon>Chelicerata</taxon>
        <taxon>Arachnida</taxon>
        <taxon>Acari</taxon>
        <taxon>Parasitiformes</taxon>
        <taxon>Mesostigmata</taxon>
        <taxon>Gamasina</taxon>
        <taxon>Dermanyssoidea</taxon>
        <taxon>Laelapidae</taxon>
        <taxon>Tropilaelaps</taxon>
    </lineage>
</organism>
<dbReference type="OrthoDB" id="2130750at2759"/>
<keyword evidence="6" id="KW-0206">Cytoskeleton</keyword>
<evidence type="ECO:0000256" key="6">
    <source>
        <dbReference type="ARBA" id="ARBA00023212"/>
    </source>
</evidence>
<dbReference type="AlphaFoldDB" id="A0A1V9XE62"/>
<dbReference type="STRING" id="418985.A0A1V9XE62"/>
<comment type="caution">
    <text evidence="8">The sequence shown here is derived from an EMBL/GenBank/DDBJ whole genome shotgun (WGS) entry which is preliminary data.</text>
</comment>
<dbReference type="InParanoid" id="A0A1V9XE62"/>
<protein>
    <recommendedName>
        <fullName evidence="7">CAP-Gly domain-containing protein</fullName>
    </recommendedName>
</protein>
<evidence type="ECO:0000256" key="1">
    <source>
        <dbReference type="ARBA" id="ARBA00004186"/>
    </source>
</evidence>
<dbReference type="PANTHER" id="PTHR18916:SF6">
    <property type="entry name" value="DYNACTIN SUBUNIT 1"/>
    <property type="match status" value="1"/>
</dbReference>
<evidence type="ECO:0000256" key="5">
    <source>
        <dbReference type="ARBA" id="ARBA00023054"/>
    </source>
</evidence>
<dbReference type="GO" id="GO:0005874">
    <property type="term" value="C:microtubule"/>
    <property type="evidence" value="ECO:0007669"/>
    <property type="project" value="UniProtKB-KW"/>
</dbReference>
<sequence length="64" mass="6984">MAERSLRLGERVELVGKDVIGKVAFIGMTEFSSGKWVGVILDEPKGKNNGTVQGKAYFSCLDNH</sequence>
<evidence type="ECO:0000313" key="9">
    <source>
        <dbReference type="Proteomes" id="UP000192247"/>
    </source>
</evidence>
<dbReference type="InterPro" id="IPR036859">
    <property type="entry name" value="CAP-Gly_dom_sf"/>
</dbReference>
<evidence type="ECO:0000259" key="7">
    <source>
        <dbReference type="PROSITE" id="PS50245"/>
    </source>
</evidence>
<evidence type="ECO:0000256" key="4">
    <source>
        <dbReference type="ARBA" id="ARBA00023017"/>
    </source>
</evidence>
<proteinExistence type="predicted"/>
<keyword evidence="9" id="KW-1185">Reference proteome</keyword>
<dbReference type="GO" id="GO:0030286">
    <property type="term" value="C:dynein complex"/>
    <property type="evidence" value="ECO:0007669"/>
    <property type="project" value="UniProtKB-KW"/>
</dbReference>
<dbReference type="PROSITE" id="PS00845">
    <property type="entry name" value="CAP_GLY_1"/>
    <property type="match status" value="1"/>
</dbReference>
<dbReference type="GO" id="GO:0005819">
    <property type="term" value="C:spindle"/>
    <property type="evidence" value="ECO:0007669"/>
    <property type="project" value="UniProtKB-SubCell"/>
</dbReference>
<reference evidence="8 9" key="1">
    <citation type="journal article" date="2017" name="Gigascience">
        <title>Draft genome of the honey bee ectoparasitic mite, Tropilaelaps mercedesae, is shaped by the parasitic life history.</title>
        <authorList>
            <person name="Dong X."/>
            <person name="Armstrong S.D."/>
            <person name="Xia D."/>
            <person name="Makepeace B.L."/>
            <person name="Darby A.C."/>
            <person name="Kadowaki T."/>
        </authorList>
    </citation>
    <scope>NUCLEOTIDE SEQUENCE [LARGE SCALE GENOMIC DNA]</scope>
    <source>
        <strain evidence="8">Wuxi-XJTLU</strain>
    </source>
</reference>
<dbReference type="Gene3D" id="2.30.30.190">
    <property type="entry name" value="CAP Gly-rich-like domain"/>
    <property type="match status" value="1"/>
</dbReference>
<keyword evidence="5" id="KW-0175">Coiled coil</keyword>
<dbReference type="Proteomes" id="UP000192247">
    <property type="component" value="Unassembled WGS sequence"/>
</dbReference>
<accession>A0A1V9XE62</accession>
<evidence type="ECO:0000256" key="3">
    <source>
        <dbReference type="ARBA" id="ARBA00022701"/>
    </source>
</evidence>
<feature type="non-terminal residue" evidence="8">
    <location>
        <position position="64"/>
    </location>
</feature>
<dbReference type="SMART" id="SM01052">
    <property type="entry name" value="CAP_GLY"/>
    <property type="match status" value="1"/>
</dbReference>
<dbReference type="PROSITE" id="PS50245">
    <property type="entry name" value="CAP_GLY_2"/>
    <property type="match status" value="1"/>
</dbReference>
<dbReference type="InterPro" id="IPR000938">
    <property type="entry name" value="CAP-Gly_domain"/>
</dbReference>
<gene>
    <name evidence="8" type="ORF">BIW11_03893</name>
</gene>
<dbReference type="SUPFAM" id="SSF74924">
    <property type="entry name" value="Cap-Gly domain"/>
    <property type="match status" value="1"/>
</dbReference>